<feature type="region of interest" description="Disordered" evidence="2">
    <location>
        <begin position="739"/>
        <end position="763"/>
    </location>
</feature>
<name>A0A9J6BYM6_POLVA</name>
<feature type="compositionally biased region" description="Basic and acidic residues" evidence="2">
    <location>
        <begin position="476"/>
        <end position="500"/>
    </location>
</feature>
<feature type="region of interest" description="Disordered" evidence="2">
    <location>
        <begin position="39"/>
        <end position="63"/>
    </location>
</feature>
<accession>A0A9J6BYM6</accession>
<dbReference type="Proteomes" id="UP001107558">
    <property type="component" value="Chromosome 2"/>
</dbReference>
<evidence type="ECO:0000256" key="1">
    <source>
        <dbReference type="SAM" id="Coils"/>
    </source>
</evidence>
<feature type="region of interest" description="Disordered" evidence="2">
    <location>
        <begin position="469"/>
        <end position="500"/>
    </location>
</feature>
<evidence type="ECO:0000256" key="2">
    <source>
        <dbReference type="SAM" id="MobiDB-lite"/>
    </source>
</evidence>
<proteinExistence type="predicted"/>
<gene>
    <name evidence="3" type="ORF">PVAND_004280</name>
</gene>
<keyword evidence="1" id="KW-0175">Coiled coil</keyword>
<dbReference type="AlphaFoldDB" id="A0A9J6BYM6"/>
<feature type="region of interest" description="Disordered" evidence="2">
    <location>
        <begin position="226"/>
        <end position="251"/>
    </location>
</feature>
<sequence>MSNFRSSSQVSVYNYPEYLNPFYEDEQHKRLRFWKIKKTNTSSNSSNSKSKNKDESNGNLSRRGSFNLGSLRDLLPLKAFKIRKPSSTIGINKTSESPPPLRRDFIDYNREDEARYASYDPHFRNTVGGNAFQRNVTYRSSLQNMSTANDLSFNRNNRYRSTIQNGTMPHNNRYVYSGSITPTPKSRYLTDITPGSSMNSISTNPFDDNEYEMENDEGQAVKTQVHMISSQKPGRKKKRRAPPPPIQTNNNKSVVENASEKEIAELRVNEQQQHTNGLDELSRLTAEFESFVKNSDNDIHTEPRIIITTTNDVHVNYNVESKNSNEIQSKNENDENKKNVEIILESKSTVIEGESKQREKPMVVISEKDNNEKNIEIVNEDLRIKEVELKIKETREEESLKINESVKKEREQSPEIIQTIEVHQLKTEIRSYPEVQQLTPTISSREETPDFIPLTVSEKFHVLRIEENENDLLPSNDDKKHNDKPQQIKIEEKPENKKHEEIKIGKEKNEKEVETKPVEISTIKIVEKENVQPKIINQIEAKEPLATALQKDEEKVIIKSSTPIKAATETRIVRDRTPIPLARTEIEHKLNSQGFIKTERPIKFDDDDDEKFIVRRKHSDAENVVLRNSSIISDHEENEPPKVPERRRSVKEIIESINRQQQKLKINQPPSPKVEKKYNYGDQRFSYTEKPAIASKENVLFKLQRQMEHERRINELLDDLQDFNNVNQNYQRTQKFPINHRDTNNKHHGINSINPIPKPRRNI</sequence>
<dbReference type="EMBL" id="JADBJN010000002">
    <property type="protein sequence ID" value="KAG5674302.1"/>
    <property type="molecule type" value="Genomic_DNA"/>
</dbReference>
<dbReference type="OrthoDB" id="8117310at2759"/>
<reference evidence="3" key="1">
    <citation type="submission" date="2021-03" db="EMBL/GenBank/DDBJ databases">
        <title>Chromosome level genome of the anhydrobiotic midge Polypedilum vanderplanki.</title>
        <authorList>
            <person name="Yoshida Y."/>
            <person name="Kikawada T."/>
            <person name="Gusev O."/>
        </authorList>
    </citation>
    <scope>NUCLEOTIDE SEQUENCE</scope>
    <source>
        <strain evidence="3">NIAS01</strain>
        <tissue evidence="3">Whole body or cell culture</tissue>
    </source>
</reference>
<evidence type="ECO:0000313" key="3">
    <source>
        <dbReference type="EMBL" id="KAG5674302.1"/>
    </source>
</evidence>
<comment type="caution">
    <text evidence="3">The sequence shown here is derived from an EMBL/GenBank/DDBJ whole genome shotgun (WGS) entry which is preliminary data.</text>
</comment>
<feature type="coiled-coil region" evidence="1">
    <location>
        <begin position="706"/>
        <end position="733"/>
    </location>
</feature>
<keyword evidence="4" id="KW-1185">Reference proteome</keyword>
<evidence type="ECO:0000313" key="4">
    <source>
        <dbReference type="Proteomes" id="UP001107558"/>
    </source>
</evidence>
<feature type="compositionally biased region" description="Low complexity" evidence="2">
    <location>
        <begin position="39"/>
        <end position="49"/>
    </location>
</feature>
<protein>
    <submittedName>
        <fullName evidence="3">Uncharacterized protein</fullName>
    </submittedName>
</protein>
<organism evidence="3 4">
    <name type="scientific">Polypedilum vanderplanki</name>
    <name type="common">Sleeping chironomid midge</name>
    <dbReference type="NCBI Taxonomy" id="319348"/>
    <lineage>
        <taxon>Eukaryota</taxon>
        <taxon>Metazoa</taxon>
        <taxon>Ecdysozoa</taxon>
        <taxon>Arthropoda</taxon>
        <taxon>Hexapoda</taxon>
        <taxon>Insecta</taxon>
        <taxon>Pterygota</taxon>
        <taxon>Neoptera</taxon>
        <taxon>Endopterygota</taxon>
        <taxon>Diptera</taxon>
        <taxon>Nematocera</taxon>
        <taxon>Chironomoidea</taxon>
        <taxon>Chironomidae</taxon>
        <taxon>Chironominae</taxon>
        <taxon>Polypedilum</taxon>
        <taxon>Polypedilum</taxon>
    </lineage>
</organism>